<evidence type="ECO:0000313" key="2">
    <source>
        <dbReference type="Proteomes" id="UP000830055"/>
    </source>
</evidence>
<accession>A0ABM7W8B8</accession>
<dbReference type="EMBL" id="AP025516">
    <property type="protein sequence ID" value="BDD87187.1"/>
    <property type="molecule type" value="Genomic_DNA"/>
</dbReference>
<protein>
    <recommendedName>
        <fullName evidence="3">Lipoprotein</fullName>
    </recommendedName>
</protein>
<evidence type="ECO:0000313" key="1">
    <source>
        <dbReference type="EMBL" id="BDD87187.1"/>
    </source>
</evidence>
<dbReference type="RefSeq" id="WP_284154223.1">
    <property type="nucleotide sequence ID" value="NZ_AP025516.1"/>
</dbReference>
<evidence type="ECO:0008006" key="3">
    <source>
        <dbReference type="Google" id="ProtNLM"/>
    </source>
</evidence>
<dbReference type="Proteomes" id="UP000830055">
    <property type="component" value="Chromosome"/>
</dbReference>
<gene>
    <name evidence="1" type="ORF">DPPLL_15520</name>
</gene>
<keyword evidence="2" id="KW-1185">Reference proteome</keyword>
<dbReference type="PROSITE" id="PS51257">
    <property type="entry name" value="PROKAR_LIPOPROTEIN"/>
    <property type="match status" value="1"/>
</dbReference>
<proteinExistence type="predicted"/>
<sequence>MMLPKLRPLFVLLLVCTLLGCAGSAGRYLPVSAGTPRISTLGFSVLPPPGPGWYEKISKDSLFYFKKIESETYAIATKATELQFKHPFPDDESFYVFTTSRKQINGSPALVHRVGLTVEPSNHSGRCLRYRQVYEDYRTENGRGPLPGQATTVTNTGLICVYPDNERVGIDLYYQERRLPGGQHLSCAPEGEAFLNNLSFLTLEARR</sequence>
<reference evidence="1 2" key="1">
    <citation type="submission" date="2022-01" db="EMBL/GenBank/DDBJ databases">
        <title>Desulfofustis limnae sp. nov., a novel mesophilic sulfate-reducing bacterium isolated from marsh soil.</title>
        <authorList>
            <person name="Watanabe M."/>
            <person name="Takahashi A."/>
            <person name="Kojima H."/>
            <person name="Fukui M."/>
        </authorList>
    </citation>
    <scope>NUCLEOTIDE SEQUENCE [LARGE SCALE GENOMIC DNA]</scope>
    <source>
        <strain evidence="1 2">PPLL</strain>
    </source>
</reference>
<organism evidence="1 2">
    <name type="scientific">Desulfofustis limnaeus</name>
    <dbReference type="NCBI Taxonomy" id="2740163"/>
    <lineage>
        <taxon>Bacteria</taxon>
        <taxon>Pseudomonadati</taxon>
        <taxon>Thermodesulfobacteriota</taxon>
        <taxon>Desulfobulbia</taxon>
        <taxon>Desulfobulbales</taxon>
        <taxon>Desulfocapsaceae</taxon>
        <taxon>Desulfofustis</taxon>
    </lineage>
</organism>
<name>A0ABM7W8B8_9BACT</name>